<dbReference type="GO" id="GO:0005886">
    <property type="term" value="C:plasma membrane"/>
    <property type="evidence" value="ECO:0007669"/>
    <property type="project" value="TreeGrafter"/>
</dbReference>
<evidence type="ECO:0000256" key="2">
    <source>
        <dbReference type="ARBA" id="ARBA00023136"/>
    </source>
</evidence>
<dbReference type="Pfam" id="PF00905">
    <property type="entry name" value="Transpeptidase"/>
    <property type="match status" value="1"/>
</dbReference>
<dbReference type="InterPro" id="IPR012338">
    <property type="entry name" value="Beta-lactam/transpept-like"/>
</dbReference>
<evidence type="ECO:0000313" key="5">
    <source>
        <dbReference type="EMBL" id="OGG70678.1"/>
    </source>
</evidence>
<dbReference type="Gene3D" id="3.90.1310.10">
    <property type="entry name" value="Penicillin-binding protein 2a (Domain 2)"/>
    <property type="match status" value="1"/>
</dbReference>
<dbReference type="SUPFAM" id="SSF56601">
    <property type="entry name" value="beta-lactamase/transpeptidase-like"/>
    <property type="match status" value="1"/>
</dbReference>
<keyword evidence="2" id="KW-0472">Membrane</keyword>
<gene>
    <name evidence="5" type="ORF">A3C20_04100</name>
</gene>
<dbReference type="InterPro" id="IPR036138">
    <property type="entry name" value="PBP_dimer_sf"/>
</dbReference>
<dbReference type="InterPro" id="IPR005311">
    <property type="entry name" value="PBP_dimer"/>
</dbReference>
<accession>A0A1F6EAJ6</accession>
<dbReference type="InterPro" id="IPR050515">
    <property type="entry name" value="Beta-lactam/transpept"/>
</dbReference>
<dbReference type="SUPFAM" id="SSF56519">
    <property type="entry name" value="Penicillin binding protein dimerisation domain"/>
    <property type="match status" value="1"/>
</dbReference>
<evidence type="ECO:0000313" key="6">
    <source>
        <dbReference type="Proteomes" id="UP000176914"/>
    </source>
</evidence>
<dbReference type="Gene3D" id="3.30.450.330">
    <property type="match status" value="1"/>
</dbReference>
<sequence>MRETLVIRARVLGVVFIAIALLLSVRLYFLQVVKGADYAQNAKGQYQEAAPETEARGAIYFTTKDGGLVSAAVMQAGWRIAITPKDIVDPDKVYEALSALTLVDRDRFTTSAAKSADPYEEVAFRVSDEAATNIRALKMPGVLLARDTWRRYPAGELAAQTVGFVAFQGSGTTKTGVYGLERSWQNTLNEKTSGLYVNPFAEIFTNVSSALSSDPASQQGDIVTSIEPTVQTQLENTLDGVVKTYSPRLTGGIIMDPHTGEIFAIGSRPAFNPNTYNTVSNPSVYSNQLVEGRYELGSIMKALTMAAGVDSGAVTPATTYNDVGCIRPSGKTVCNYDLKARGVIPMQEVLNHSLNLGASFIADKTGYAVFTRYMRAFGLGEKTGIDLPNEVTGDLSTLGGGTGPAVNYDTASFGQGVSVSPVAMIRALSALANGGVLPSPHVVTGVRLPSGITRSITATSGVQVLSTSTVQTVTNMLVTVYDKALLDGTIKQEHYSIAAKTGTAQIAIPGAGYSQDKYLHSFFGYLPAHDPKFIVFLFAIEPHGVEYASASLAHPFDDIAKFLINYYNIPPDR</sequence>
<dbReference type="Proteomes" id="UP000176914">
    <property type="component" value="Unassembled WGS sequence"/>
</dbReference>
<reference evidence="5 6" key="1">
    <citation type="journal article" date="2016" name="Nat. Commun.">
        <title>Thousands of microbial genomes shed light on interconnected biogeochemical processes in an aquifer system.</title>
        <authorList>
            <person name="Anantharaman K."/>
            <person name="Brown C.T."/>
            <person name="Hug L.A."/>
            <person name="Sharon I."/>
            <person name="Castelle C.J."/>
            <person name="Probst A.J."/>
            <person name="Thomas B.C."/>
            <person name="Singh A."/>
            <person name="Wilkins M.J."/>
            <person name="Karaoz U."/>
            <person name="Brodie E.L."/>
            <person name="Williams K.H."/>
            <person name="Hubbard S.S."/>
            <person name="Banfield J.F."/>
        </authorList>
    </citation>
    <scope>NUCLEOTIDE SEQUENCE [LARGE SCALE GENOMIC DNA]</scope>
</reference>
<dbReference type="GO" id="GO:0071555">
    <property type="term" value="P:cell wall organization"/>
    <property type="evidence" value="ECO:0007669"/>
    <property type="project" value="TreeGrafter"/>
</dbReference>
<dbReference type="InterPro" id="IPR001460">
    <property type="entry name" value="PCN-bd_Tpept"/>
</dbReference>
<feature type="domain" description="Penicillin-binding protein transpeptidase" evidence="3">
    <location>
        <begin position="253"/>
        <end position="555"/>
    </location>
</feature>
<organism evidence="5 6">
    <name type="scientific">Candidatus Kaiserbacteria bacterium RIFCSPHIGHO2_02_FULL_55_25</name>
    <dbReference type="NCBI Taxonomy" id="1798498"/>
    <lineage>
        <taxon>Bacteria</taxon>
        <taxon>Candidatus Kaiseribacteriota</taxon>
    </lineage>
</organism>
<dbReference type="PANTHER" id="PTHR30627">
    <property type="entry name" value="PEPTIDOGLYCAN D,D-TRANSPEPTIDASE"/>
    <property type="match status" value="1"/>
</dbReference>
<comment type="caution">
    <text evidence="5">The sequence shown here is derived from an EMBL/GenBank/DDBJ whole genome shotgun (WGS) entry which is preliminary data.</text>
</comment>
<dbReference type="Pfam" id="PF03717">
    <property type="entry name" value="PBP_dimer"/>
    <property type="match status" value="1"/>
</dbReference>
<dbReference type="GO" id="GO:0008658">
    <property type="term" value="F:penicillin binding"/>
    <property type="evidence" value="ECO:0007669"/>
    <property type="project" value="InterPro"/>
</dbReference>
<feature type="domain" description="Penicillin-binding protein dimerisation" evidence="4">
    <location>
        <begin position="75"/>
        <end position="188"/>
    </location>
</feature>
<dbReference type="PANTHER" id="PTHR30627:SF1">
    <property type="entry name" value="PEPTIDOGLYCAN D,D-TRANSPEPTIDASE FTSI"/>
    <property type="match status" value="1"/>
</dbReference>
<protein>
    <submittedName>
        <fullName evidence="5">Uncharacterized protein</fullName>
    </submittedName>
</protein>
<evidence type="ECO:0000259" key="3">
    <source>
        <dbReference type="Pfam" id="PF00905"/>
    </source>
</evidence>
<comment type="subcellular location">
    <subcellularLocation>
        <location evidence="1">Membrane</location>
    </subcellularLocation>
</comment>
<dbReference type="EMBL" id="MFLL01000001">
    <property type="protein sequence ID" value="OGG70678.1"/>
    <property type="molecule type" value="Genomic_DNA"/>
</dbReference>
<evidence type="ECO:0000259" key="4">
    <source>
        <dbReference type="Pfam" id="PF03717"/>
    </source>
</evidence>
<name>A0A1F6EAJ6_9BACT</name>
<evidence type="ECO:0000256" key="1">
    <source>
        <dbReference type="ARBA" id="ARBA00004370"/>
    </source>
</evidence>
<dbReference type="Gene3D" id="3.40.710.10">
    <property type="entry name" value="DD-peptidase/beta-lactamase superfamily"/>
    <property type="match status" value="1"/>
</dbReference>
<dbReference type="AlphaFoldDB" id="A0A1F6EAJ6"/>
<proteinExistence type="predicted"/>